<reference evidence="1" key="2">
    <citation type="submission" date="2014-03" db="EMBL/GenBank/DDBJ databases">
        <title>The Genome Annotation of Fusarium oxysporum Cotton.</title>
        <authorList>
            <consortium name="The Broad Institute Genomics Platform"/>
            <person name="Ma L.-J."/>
            <person name="Corby-Kistler H."/>
            <person name="Broz K."/>
            <person name="Gale L.R."/>
            <person name="Jonkers W."/>
            <person name="O'Donnell K."/>
            <person name="Ploetz R."/>
            <person name="Steinberg C."/>
            <person name="Schwartz D.C."/>
            <person name="VanEtten H."/>
            <person name="Zhou S."/>
            <person name="Young S.K."/>
            <person name="Zeng Q."/>
            <person name="Gargeya S."/>
            <person name="Fitzgerald M."/>
            <person name="Abouelleil A."/>
            <person name="Alvarado L."/>
            <person name="Chapman S.B."/>
            <person name="Gainer-Dewar J."/>
            <person name="Goldberg J."/>
            <person name="Griggs A."/>
            <person name="Gujja S."/>
            <person name="Hansen M."/>
            <person name="Howarth C."/>
            <person name="Imamovic A."/>
            <person name="Ireland A."/>
            <person name="Larimer J."/>
            <person name="McCowan C."/>
            <person name="Murphy C."/>
            <person name="Pearson M."/>
            <person name="Poon T.W."/>
            <person name="Priest M."/>
            <person name="Roberts A."/>
            <person name="Saif S."/>
            <person name="Shea T."/>
            <person name="Sykes S."/>
            <person name="Wortman J."/>
            <person name="Nusbaum C."/>
            <person name="Birren B."/>
        </authorList>
    </citation>
    <scope>NUCLEOTIDE SEQUENCE</scope>
    <source>
        <strain evidence="1">25433</strain>
    </source>
</reference>
<dbReference type="EMBL" id="KK035260">
    <property type="protein sequence ID" value="EXM13792.1"/>
    <property type="molecule type" value="Genomic_DNA"/>
</dbReference>
<evidence type="ECO:0000313" key="1">
    <source>
        <dbReference type="EMBL" id="EXM13792.1"/>
    </source>
</evidence>
<dbReference type="HOGENOM" id="CLU_2061582_0_0_1"/>
<name>X0KYG5_FUSOX</name>
<protein>
    <submittedName>
        <fullName evidence="1">Uncharacterized protein</fullName>
    </submittedName>
</protein>
<sequence>MILIMSVSNTAAAPSSLLFLGRLGHFPRQISALLPCVATNTALARNHLARHLRHELATYGSTGYHPHGLFAYALPAYLTDDRAQVDEAHASAPFTTASIIRSNSVGTASVCNATLGRCL</sequence>
<reference evidence="1" key="1">
    <citation type="submission" date="2011-11" db="EMBL/GenBank/DDBJ databases">
        <title>The Genome Sequence of Fusarium oxysporum Cotton.</title>
        <authorList>
            <consortium name="The Broad Institute Genome Sequencing Platform"/>
            <person name="Ma L.-J."/>
            <person name="Gale L.R."/>
            <person name="Schwartz D.C."/>
            <person name="Zhou S."/>
            <person name="Corby-Kistler H."/>
            <person name="Young S.K."/>
            <person name="Zeng Q."/>
            <person name="Gargeya S."/>
            <person name="Fitzgerald M."/>
            <person name="Haas B."/>
            <person name="Abouelleil A."/>
            <person name="Alvarado L."/>
            <person name="Arachchi H.M."/>
            <person name="Berlin A."/>
            <person name="Brown A."/>
            <person name="Chapman S.B."/>
            <person name="Chen Z."/>
            <person name="Dunbar C."/>
            <person name="Freedman E."/>
            <person name="Gearin G."/>
            <person name="Goldberg J."/>
            <person name="Griggs A."/>
            <person name="Gujja S."/>
            <person name="Heiman D."/>
            <person name="Howarth C."/>
            <person name="Larson L."/>
            <person name="Lui A."/>
            <person name="MacDonald P.J.P."/>
            <person name="Montmayeur A."/>
            <person name="Murphy C."/>
            <person name="Neiman D."/>
            <person name="Pearson M."/>
            <person name="Priest M."/>
            <person name="Roberts A."/>
            <person name="Saif S."/>
            <person name="Shea T."/>
            <person name="Shenoy N."/>
            <person name="Sisk P."/>
            <person name="Stolte C."/>
            <person name="Sykes S."/>
            <person name="Wortman J."/>
            <person name="Nusbaum C."/>
            <person name="Birren B."/>
        </authorList>
    </citation>
    <scope>NUCLEOTIDE SEQUENCE [LARGE SCALE GENOMIC DNA]</scope>
    <source>
        <strain evidence="1">25433</strain>
    </source>
</reference>
<organism evidence="1">
    <name type="scientific">Fusarium oxysporum f. sp. vasinfectum 25433</name>
    <dbReference type="NCBI Taxonomy" id="1089449"/>
    <lineage>
        <taxon>Eukaryota</taxon>
        <taxon>Fungi</taxon>
        <taxon>Dikarya</taxon>
        <taxon>Ascomycota</taxon>
        <taxon>Pezizomycotina</taxon>
        <taxon>Sordariomycetes</taxon>
        <taxon>Hypocreomycetidae</taxon>
        <taxon>Hypocreales</taxon>
        <taxon>Nectriaceae</taxon>
        <taxon>Fusarium</taxon>
        <taxon>Fusarium oxysporum species complex</taxon>
    </lineage>
</organism>
<proteinExistence type="predicted"/>
<dbReference type="Proteomes" id="UP000030701">
    <property type="component" value="Unassembled WGS sequence"/>
</dbReference>
<dbReference type="AlphaFoldDB" id="X0KYG5"/>
<accession>X0KYG5</accession>
<gene>
    <name evidence="1" type="ORF">FOTG_17766</name>
</gene>